<evidence type="ECO:0000313" key="8">
    <source>
        <dbReference type="Proteomes" id="UP001305779"/>
    </source>
</evidence>
<comment type="subcellular location">
    <subcellularLocation>
        <location evidence="1">Nucleus</location>
    </subcellularLocation>
</comment>
<dbReference type="CDD" id="cd00067">
    <property type="entry name" value="GAL4"/>
    <property type="match status" value="1"/>
</dbReference>
<feature type="region of interest" description="Disordered" evidence="4">
    <location>
        <begin position="1573"/>
        <end position="1593"/>
    </location>
</feature>
<evidence type="ECO:0000256" key="2">
    <source>
        <dbReference type="ARBA" id="ARBA00022723"/>
    </source>
</evidence>
<dbReference type="Pfam" id="PF04082">
    <property type="entry name" value="Fungal_trans"/>
    <property type="match status" value="1"/>
</dbReference>
<evidence type="ECO:0000256" key="1">
    <source>
        <dbReference type="ARBA" id="ARBA00004123"/>
    </source>
</evidence>
<dbReference type="Pfam" id="PF09793">
    <property type="entry name" value="AD"/>
    <property type="match status" value="1"/>
</dbReference>
<dbReference type="InterPro" id="IPR012338">
    <property type="entry name" value="Beta-lactam/transpept-like"/>
</dbReference>
<dbReference type="Pfam" id="PF00172">
    <property type="entry name" value="Zn_clus"/>
    <property type="match status" value="1"/>
</dbReference>
<dbReference type="SUPFAM" id="SSF56601">
    <property type="entry name" value="beta-lactamase/transpeptidase-like"/>
    <property type="match status" value="1"/>
</dbReference>
<dbReference type="Proteomes" id="UP001305779">
    <property type="component" value="Unassembled WGS sequence"/>
</dbReference>
<dbReference type="PANTHER" id="PTHR31001:SF79">
    <property type="entry name" value="ZN(II)2CYS6 TRANSCRIPTION FACTOR (EUROFUNG)"/>
    <property type="match status" value="1"/>
</dbReference>
<feature type="compositionally biased region" description="Polar residues" evidence="4">
    <location>
        <begin position="395"/>
        <end position="406"/>
    </location>
</feature>
<feature type="compositionally biased region" description="Polar residues" evidence="4">
    <location>
        <begin position="177"/>
        <end position="189"/>
    </location>
</feature>
<accession>A0ABR0E8S6</accession>
<dbReference type="CDD" id="cd12148">
    <property type="entry name" value="fungal_TF_MHR"/>
    <property type="match status" value="1"/>
</dbReference>
<dbReference type="InterPro" id="IPR001138">
    <property type="entry name" value="Zn2Cys6_DnaBD"/>
</dbReference>
<organism evidence="7 8">
    <name type="scientific">Zasmidium cellare</name>
    <name type="common">Wine cellar mold</name>
    <name type="synonym">Racodium cellare</name>
    <dbReference type="NCBI Taxonomy" id="395010"/>
    <lineage>
        <taxon>Eukaryota</taxon>
        <taxon>Fungi</taxon>
        <taxon>Dikarya</taxon>
        <taxon>Ascomycota</taxon>
        <taxon>Pezizomycotina</taxon>
        <taxon>Dothideomycetes</taxon>
        <taxon>Dothideomycetidae</taxon>
        <taxon>Mycosphaerellales</taxon>
        <taxon>Mycosphaerellaceae</taxon>
        <taxon>Zasmidium</taxon>
    </lineage>
</organism>
<name>A0ABR0E8S6_ZASCE</name>
<dbReference type="PANTHER" id="PTHR31001">
    <property type="entry name" value="UNCHARACTERIZED TRANSCRIPTIONAL REGULATORY PROTEIN"/>
    <property type="match status" value="1"/>
</dbReference>
<dbReference type="InterPro" id="IPR019181">
    <property type="entry name" value="LSM12_ABD"/>
</dbReference>
<dbReference type="SUPFAM" id="SSF57701">
    <property type="entry name" value="Zn2/Cys6 DNA-binding domain"/>
    <property type="match status" value="1"/>
</dbReference>
<dbReference type="SMART" id="SM00066">
    <property type="entry name" value="GAL4"/>
    <property type="match status" value="1"/>
</dbReference>
<evidence type="ECO:0000256" key="3">
    <source>
        <dbReference type="ARBA" id="ARBA00023242"/>
    </source>
</evidence>
<proteinExistence type="predicted"/>
<keyword evidence="2" id="KW-0479">Metal-binding</keyword>
<comment type="caution">
    <text evidence="7">The sequence shown here is derived from an EMBL/GenBank/DDBJ whole genome shotgun (WGS) entry which is preliminary data.</text>
</comment>
<dbReference type="PROSITE" id="PS00463">
    <property type="entry name" value="ZN2_CY6_FUNGAL_1"/>
    <property type="match status" value="1"/>
</dbReference>
<dbReference type="InterPro" id="IPR007219">
    <property type="entry name" value="XnlR_reg_dom"/>
</dbReference>
<dbReference type="Pfam" id="PF00144">
    <property type="entry name" value="Beta-lactamase"/>
    <property type="match status" value="1"/>
</dbReference>
<dbReference type="InterPro" id="IPR050613">
    <property type="entry name" value="Sec_Metabolite_Reg"/>
</dbReference>
<feature type="region of interest" description="Disordered" evidence="4">
    <location>
        <begin position="1751"/>
        <end position="1794"/>
    </location>
</feature>
<evidence type="ECO:0000256" key="4">
    <source>
        <dbReference type="SAM" id="MobiDB-lite"/>
    </source>
</evidence>
<feature type="region of interest" description="Disordered" evidence="4">
    <location>
        <begin position="160"/>
        <end position="204"/>
    </location>
</feature>
<evidence type="ECO:0000313" key="7">
    <source>
        <dbReference type="EMBL" id="KAK4497837.1"/>
    </source>
</evidence>
<feature type="region of interest" description="Disordered" evidence="4">
    <location>
        <begin position="1"/>
        <end position="21"/>
    </location>
</feature>
<gene>
    <name evidence="7" type="ORF">PRZ48_010491</name>
</gene>
<evidence type="ECO:0000259" key="6">
    <source>
        <dbReference type="PROSITE" id="PS52001"/>
    </source>
</evidence>
<dbReference type="Gene3D" id="4.10.240.10">
    <property type="entry name" value="Zn(2)-C6 fungal-type DNA-binding domain"/>
    <property type="match status" value="1"/>
</dbReference>
<keyword evidence="8" id="KW-1185">Reference proteome</keyword>
<feature type="domain" description="AD" evidence="6">
    <location>
        <begin position="1679"/>
        <end position="1775"/>
    </location>
</feature>
<feature type="domain" description="Zn(2)-C6 fungal-type" evidence="5">
    <location>
        <begin position="32"/>
        <end position="61"/>
    </location>
</feature>
<reference evidence="7 8" key="1">
    <citation type="journal article" date="2023" name="G3 (Bethesda)">
        <title>A chromosome-level genome assembly of Zasmidium syzygii isolated from banana leaves.</title>
        <authorList>
            <person name="van Westerhoven A.C."/>
            <person name="Mehrabi R."/>
            <person name="Talebi R."/>
            <person name="Steentjes M.B.F."/>
            <person name="Corcolon B."/>
            <person name="Chong P.A."/>
            <person name="Kema G.H.J."/>
            <person name="Seidl M.F."/>
        </authorList>
    </citation>
    <scope>NUCLEOTIDE SEQUENCE [LARGE SCALE GENOMIC DNA]</scope>
    <source>
        <strain evidence="7 8">P124</strain>
    </source>
</reference>
<dbReference type="InterPro" id="IPR036864">
    <property type="entry name" value="Zn2-C6_fun-type_DNA-bd_sf"/>
</dbReference>
<keyword evidence="3" id="KW-0539">Nucleus</keyword>
<dbReference type="Gene3D" id="3.40.710.10">
    <property type="entry name" value="DD-peptidase/beta-lactamase superfamily"/>
    <property type="match status" value="1"/>
</dbReference>
<evidence type="ECO:0008006" key="9">
    <source>
        <dbReference type="Google" id="ProtNLM"/>
    </source>
</evidence>
<dbReference type="PROSITE" id="PS52001">
    <property type="entry name" value="AD"/>
    <property type="match status" value="1"/>
</dbReference>
<dbReference type="SMART" id="SM00995">
    <property type="entry name" value="AD"/>
    <property type="match status" value="1"/>
</dbReference>
<feature type="region of interest" description="Disordered" evidence="4">
    <location>
        <begin position="381"/>
        <end position="415"/>
    </location>
</feature>
<evidence type="ECO:0000259" key="5">
    <source>
        <dbReference type="PROSITE" id="PS50048"/>
    </source>
</evidence>
<dbReference type="InterPro" id="IPR058664">
    <property type="entry name" value="ARB_00930-like_C"/>
</dbReference>
<dbReference type="InterPro" id="IPR001466">
    <property type="entry name" value="Beta-lactam-related"/>
</dbReference>
<sequence>MSSADAMKRDTIEQDGHSDKVRKTLRGRAEKACVRCRAKKRTCDGGNPCQRCKESHSACYFSDWHYTVPYPREYVEYLEEQQEQLSAGLLVMYRLLKDSHIKTVPALPDKLQAQDLLSALRSLRLDPQHHQPAYNHQRGASSLHNGTIMNMAENMFAEHSRRPPNHVHSPYDPGPTSPSQASVLSSSFHPSPRPDLAASHIPTTAPGSFPPVTYTPAFEFARPSQPKVLVNQARSLPSDHATSPGTKPICGRCARAGICCTYANGRSPEPTITMIDESPSLASRASRLYDLTRAAANQHQPLQSAPTSAPESKPTIKAVTTDNTIRETTTPSRDTGHLYVGPHTKGHYISSAHFALISQEVAAINDLLRDQRGYSREVLRGPIGQTFPTSPPLTSPQWSSRPSTDCTPDESPQGERELYGDLFPNIPAWTPQDNTLMTSQAPSIDEILQGLPGREQSEVLIWSYMGGFHAKRSLFHGPSFLVQVRKFQHWLDTRDPNYILSVHFLSLLSAVLFAGSVVCPRYRLSTVFGDVSRETLTSRLYRRAVRAIRLSEFPQSPSLQSLSAFIIVDSTWLREEQPLTCCSFIGVAARVAQMLGLHKEPTTFGHFSPVDVHIRRQVWWSIVAIDAQVAFASGLPPILDCRLYNVQPVSELSAAAIREDFESHGNANKSILGIFIGGRFAFYKRGNEILHLLHSSLLSEADLDRILEITHEVKLDMENRKEQITSIEKLHQETPQHFDGSDIDAIRHTESNAALAGFAKMLFALWAAKPYSVMYGPMRRQNLLPALRKKEPNVIVYCREYVHRFLRLAERRDFQPWHWCWPGQHQPLHSIMALISDLEDHPDDPEAVETRRLVDLAIYKCIGSDDCGITSHEDGNPDPRPLHSGGAQAWRFLRRARDRAWEMAGLDPTILTCPESVHDIRLRGVPDEDRNRDEPGETWADYAYGPIPQTYAEWSYLGQATDPNFGFLSDLDMQIHGQIGEELFEFAVMMRGLAALGLLGVQLVAGQSSKAATSTICPIQGQQFPAPTALAKENSFEKLTKDVEDTINANLTQAPFNETTFSLGLFSTTDDGLLYEYHHTDPTVANSTAGTQKVDADSIYRIASITKILTVYLWLIKDGDRRFNDPITEFLPELKQANGVAQQYETPDWDEVTVGDLAMYLAGAARDYGLNDVALKGYVTSMLPPLAEEELPNNPANGINVAASEDPVCGFFTANLSYSPCSRDVYLSHIGSLAASFPSGYTPLYSNANFALLGLALSSFVGQPEDEILNQNLVKPLGLNGTTFSSPKDVTKNSVLPNGNVEKSGWNNALGPLNGAAGAFSTTNDLAAIGKSILNSTLISQAVTRRWWSSTTLNERNDQAVGRGWEIFRKRINGHSVDLYSKSGNWGQYASVIFLIPSYNFGFSILSASNSGKVPEVLSNTLVDKLLPVLEDTAKQQAERNFAGHFTSAKSNSSITVTTDDWPALKVTQYAANGIDLMDSVFALFGKNIDLRLMPNHLYKGNQVGFSAVYQPPTPPPPADEWYWPCQAWLDIDDFTYANVPLGHLVFEVDETGRACSLQAKALRETLQRKQRNSVAGKVATPKTGGSSPAIQPLADPLETLGKAIGGRIKITTIAPHAQTLEGSLFTADPILNLIAINSRSAQPGDYHIVPVSKIQNVQILSLPSDGDGSFASAQPAIGPVDTRVLKQREESRVGKLKDEEANRGQGVTKEAQAIYDALRRINMPVRWHKDQIIAHDAVLILPPYMPENCRGPSNKPEVTNRVKKVLEGERKKLKEKEERERKAATPTGPRKGG</sequence>
<feature type="compositionally biased region" description="Basic and acidic residues" evidence="4">
    <location>
        <begin position="1759"/>
        <end position="1784"/>
    </location>
</feature>
<dbReference type="EMBL" id="JAXOVC010000008">
    <property type="protein sequence ID" value="KAK4497837.1"/>
    <property type="molecule type" value="Genomic_DNA"/>
</dbReference>
<protein>
    <recommendedName>
        <fullName evidence="9">Zn(2)-C6 fungal-type domain-containing protein</fullName>
    </recommendedName>
</protein>
<dbReference type="SMART" id="SM00906">
    <property type="entry name" value="Fungal_trans"/>
    <property type="match status" value="1"/>
</dbReference>
<dbReference type="InterPro" id="IPR047574">
    <property type="entry name" value="AD"/>
</dbReference>
<dbReference type="Pfam" id="PF26335">
    <property type="entry name" value="ARB_00930_C"/>
    <property type="match status" value="1"/>
</dbReference>
<dbReference type="PROSITE" id="PS50048">
    <property type="entry name" value="ZN2_CY6_FUNGAL_2"/>
    <property type="match status" value="1"/>
</dbReference>